<dbReference type="SMART" id="SM00028">
    <property type="entry name" value="TPR"/>
    <property type="match status" value="2"/>
</dbReference>
<dbReference type="PROSITE" id="PS50005">
    <property type="entry name" value="TPR"/>
    <property type="match status" value="1"/>
</dbReference>
<evidence type="ECO:0000313" key="6">
    <source>
        <dbReference type="Proteomes" id="UP000712007"/>
    </source>
</evidence>
<keyword evidence="1" id="KW-0677">Repeat</keyword>
<sequence length="569" mass="62518">MKRKSLFLTLAVVLLTLFSCKPPKEFIDGLNVSVNPLEEHAGQVEVTIDGTFPNKYFTKKMTMTVTPVLKSKLTGEVIKAQPKTYQGEKVKGNDQVIKYKVGGKYSQTAKFDYKPGMESSELYLQCVVVNGKKEYSLPEVKVADGVNITPLLVSVKPGTGDLSAAITPDKFQRIIEEKQDAEIRYLINQSTIRNSELKSDGIVALTKAIQSVKDTTNREIKSMEISSYASPDGTLDLNERLSNNRGKASSKYVERQMKKIKAEIDIDSKVTAEDWEGFQKLVESSSIEDKDVILKVLSMYSDPEQREKEIKNLAVAYKTIADEILPQLRRSKMTLTINVIGKSDAEIDSIAKVDAKALNVEELLYAATLKKDLSGKAEIYTKVTEIYPNEARGFNNLGMVRYEQGNVEEAGRCFAKALELAPKCPAINYNNGIIELANGNTSKAEEFFGNAGGVGKGLDYANGVLAIQKAQYKKAVDLYADSKSNNAALANILNKNNTAARNILDNIANPNATTYYLKAIVSARTNDAKGVVDNLKKAIEGNAEYKTKAASDVEFISLAENADFAAIVK</sequence>
<proteinExistence type="predicted"/>
<dbReference type="Pfam" id="PF07719">
    <property type="entry name" value="TPR_2"/>
    <property type="match status" value="1"/>
</dbReference>
<dbReference type="Gene3D" id="1.25.40.10">
    <property type="entry name" value="Tetratricopeptide repeat domain"/>
    <property type="match status" value="1"/>
</dbReference>
<dbReference type="InterPro" id="IPR013105">
    <property type="entry name" value="TPR_2"/>
</dbReference>
<dbReference type="NCBIfam" id="NF047558">
    <property type="entry name" value="TPR_END_plus"/>
    <property type="match status" value="1"/>
</dbReference>
<evidence type="ECO:0000313" key="5">
    <source>
        <dbReference type="EMBL" id="MBO8440757.1"/>
    </source>
</evidence>
<feature type="signal peptide" evidence="4">
    <location>
        <begin position="1"/>
        <end position="21"/>
    </location>
</feature>
<reference evidence="5" key="1">
    <citation type="submission" date="2020-10" db="EMBL/GenBank/DDBJ databases">
        <authorList>
            <person name="Gilroy R."/>
        </authorList>
    </citation>
    <scope>NUCLEOTIDE SEQUENCE</scope>
    <source>
        <strain evidence="5">3924</strain>
    </source>
</reference>
<keyword evidence="4" id="KW-0732">Signal</keyword>
<reference evidence="5" key="2">
    <citation type="journal article" date="2021" name="PeerJ">
        <title>Extensive microbial diversity within the chicken gut microbiome revealed by metagenomics and culture.</title>
        <authorList>
            <person name="Gilroy R."/>
            <person name="Ravi A."/>
            <person name="Getino M."/>
            <person name="Pursley I."/>
            <person name="Horton D.L."/>
            <person name="Alikhan N.F."/>
            <person name="Baker D."/>
            <person name="Gharbi K."/>
            <person name="Hall N."/>
            <person name="Watson M."/>
            <person name="Adriaenssens E.M."/>
            <person name="Foster-Nyarko E."/>
            <person name="Jarju S."/>
            <person name="Secka A."/>
            <person name="Antonio M."/>
            <person name="Oren A."/>
            <person name="Chaudhuri R.R."/>
            <person name="La Ragione R."/>
            <person name="Hildebrand F."/>
            <person name="Pallen M.J."/>
        </authorList>
    </citation>
    <scope>NUCLEOTIDE SEQUENCE</scope>
    <source>
        <strain evidence="5">3924</strain>
    </source>
</reference>
<dbReference type="SUPFAM" id="SSF48452">
    <property type="entry name" value="TPR-like"/>
    <property type="match status" value="1"/>
</dbReference>
<dbReference type="InterPro" id="IPR050498">
    <property type="entry name" value="Ycf3"/>
</dbReference>
<evidence type="ECO:0000256" key="3">
    <source>
        <dbReference type="PROSITE-ProRule" id="PRU00339"/>
    </source>
</evidence>
<evidence type="ECO:0000256" key="4">
    <source>
        <dbReference type="SAM" id="SignalP"/>
    </source>
</evidence>
<name>A0A940DMZ1_9BACT</name>
<evidence type="ECO:0000256" key="1">
    <source>
        <dbReference type="ARBA" id="ARBA00022737"/>
    </source>
</evidence>
<dbReference type="PANTHER" id="PTHR44858:SF1">
    <property type="entry name" value="UDP-N-ACETYLGLUCOSAMINE--PEPTIDE N-ACETYLGLUCOSAMINYLTRANSFERASE SPINDLY-RELATED"/>
    <property type="match status" value="1"/>
</dbReference>
<keyword evidence="2 3" id="KW-0802">TPR repeat</keyword>
<dbReference type="PANTHER" id="PTHR44858">
    <property type="entry name" value="TETRATRICOPEPTIDE REPEAT PROTEIN 6"/>
    <property type="match status" value="1"/>
</dbReference>
<protein>
    <submittedName>
        <fullName evidence="5">Tetratricopeptide repeat protein</fullName>
    </submittedName>
</protein>
<dbReference type="PROSITE" id="PS50293">
    <property type="entry name" value="TPR_REGION"/>
    <property type="match status" value="1"/>
</dbReference>
<dbReference type="InterPro" id="IPR011990">
    <property type="entry name" value="TPR-like_helical_dom_sf"/>
</dbReference>
<feature type="repeat" description="TPR" evidence="3">
    <location>
        <begin position="391"/>
        <end position="424"/>
    </location>
</feature>
<dbReference type="AlphaFoldDB" id="A0A940DMZ1"/>
<organism evidence="5 6">
    <name type="scientific">Candidatus Aphodosoma intestinipullorum</name>
    <dbReference type="NCBI Taxonomy" id="2840674"/>
    <lineage>
        <taxon>Bacteria</taxon>
        <taxon>Pseudomonadati</taxon>
        <taxon>Bacteroidota</taxon>
        <taxon>Bacteroidia</taxon>
        <taxon>Bacteroidales</taxon>
        <taxon>Candidatus Aphodosoma</taxon>
    </lineage>
</organism>
<dbReference type="Proteomes" id="UP000712007">
    <property type="component" value="Unassembled WGS sequence"/>
</dbReference>
<accession>A0A940DMZ1</accession>
<feature type="chain" id="PRO_5037437976" evidence="4">
    <location>
        <begin position="22"/>
        <end position="569"/>
    </location>
</feature>
<evidence type="ECO:0000256" key="2">
    <source>
        <dbReference type="ARBA" id="ARBA00022803"/>
    </source>
</evidence>
<gene>
    <name evidence="5" type="ORF">IAC51_08940</name>
</gene>
<dbReference type="InterPro" id="IPR019734">
    <property type="entry name" value="TPR_rpt"/>
</dbReference>
<dbReference type="EMBL" id="JADIMV010000152">
    <property type="protein sequence ID" value="MBO8440757.1"/>
    <property type="molecule type" value="Genomic_DNA"/>
</dbReference>
<comment type="caution">
    <text evidence="5">The sequence shown here is derived from an EMBL/GenBank/DDBJ whole genome shotgun (WGS) entry which is preliminary data.</text>
</comment>
<dbReference type="PROSITE" id="PS51257">
    <property type="entry name" value="PROKAR_LIPOPROTEIN"/>
    <property type="match status" value="1"/>
</dbReference>